<dbReference type="EMBL" id="CAJNOR010000045">
    <property type="protein sequence ID" value="CAF0770865.1"/>
    <property type="molecule type" value="Genomic_DNA"/>
</dbReference>
<evidence type="ECO:0000313" key="3">
    <source>
        <dbReference type="Proteomes" id="UP000663828"/>
    </source>
</evidence>
<gene>
    <name evidence="2" type="ORF">XAT740_LOCUS1442</name>
</gene>
<feature type="compositionally biased region" description="Polar residues" evidence="1">
    <location>
        <begin position="26"/>
        <end position="46"/>
    </location>
</feature>
<feature type="compositionally biased region" description="Low complexity" evidence="1">
    <location>
        <begin position="1"/>
        <end position="11"/>
    </location>
</feature>
<evidence type="ECO:0000256" key="1">
    <source>
        <dbReference type="SAM" id="MobiDB-lite"/>
    </source>
</evidence>
<organism evidence="2 3">
    <name type="scientific">Adineta ricciae</name>
    <name type="common">Rotifer</name>
    <dbReference type="NCBI Taxonomy" id="249248"/>
    <lineage>
        <taxon>Eukaryota</taxon>
        <taxon>Metazoa</taxon>
        <taxon>Spiralia</taxon>
        <taxon>Gnathifera</taxon>
        <taxon>Rotifera</taxon>
        <taxon>Eurotatoria</taxon>
        <taxon>Bdelloidea</taxon>
        <taxon>Adinetida</taxon>
        <taxon>Adinetidae</taxon>
        <taxon>Adineta</taxon>
    </lineage>
</organism>
<feature type="compositionally biased region" description="Low complexity" evidence="1">
    <location>
        <begin position="76"/>
        <end position="87"/>
    </location>
</feature>
<reference evidence="2" key="1">
    <citation type="submission" date="2021-02" db="EMBL/GenBank/DDBJ databases">
        <authorList>
            <person name="Nowell W R."/>
        </authorList>
    </citation>
    <scope>NUCLEOTIDE SEQUENCE</scope>
</reference>
<dbReference type="Proteomes" id="UP000663828">
    <property type="component" value="Unassembled WGS sequence"/>
</dbReference>
<feature type="compositionally biased region" description="Polar residues" evidence="1">
    <location>
        <begin position="126"/>
        <end position="177"/>
    </location>
</feature>
<proteinExistence type="predicted"/>
<keyword evidence="3" id="KW-1185">Reference proteome</keyword>
<protein>
    <submittedName>
        <fullName evidence="2">Uncharacterized protein</fullName>
    </submittedName>
</protein>
<evidence type="ECO:0000313" key="2">
    <source>
        <dbReference type="EMBL" id="CAF0770865.1"/>
    </source>
</evidence>
<feature type="compositionally biased region" description="Polar residues" evidence="1">
    <location>
        <begin position="102"/>
        <end position="116"/>
    </location>
</feature>
<feature type="region of interest" description="Disordered" evidence="1">
    <location>
        <begin position="1"/>
        <end position="192"/>
    </location>
</feature>
<accession>A0A813QRY4</accession>
<dbReference type="AlphaFoldDB" id="A0A813QRY4"/>
<comment type="caution">
    <text evidence="2">The sequence shown here is derived from an EMBL/GenBank/DDBJ whole genome shotgun (WGS) entry which is preliminary data.</text>
</comment>
<sequence>MSSTSVPSSTTRVQSANNKTNDELSNDSNKLISVSNNSSRPPSANKQVEVVPSVDIQSEDIESRPSSVINIGPIFASTPASSRPSSAIQPKDPEITNVRPPSANNKINDLATNEPSLLTAGPRAPSANQKQNEANPNTATSLSTSRPSTANKNQQESMTNYASTIIDSKEPTITQQIIERPSSGRETSNQGSVGLTTLVAAIRLNSIASTDNDQVVNTSEPTPST</sequence>
<name>A0A813QRY4_ADIRI</name>